<proteinExistence type="predicted"/>
<comment type="caution">
    <text evidence="1">The sequence shown here is derived from an EMBL/GenBank/DDBJ whole genome shotgun (WGS) entry which is preliminary data.</text>
</comment>
<reference evidence="1" key="1">
    <citation type="submission" date="2019-11" db="EMBL/GenBank/DDBJ databases">
        <title>Nori genome reveals adaptations in red seaweeds to the harsh intertidal environment.</title>
        <authorList>
            <person name="Wang D."/>
            <person name="Mao Y."/>
        </authorList>
    </citation>
    <scope>NUCLEOTIDE SEQUENCE</scope>
    <source>
        <tissue evidence="1">Gametophyte</tissue>
    </source>
</reference>
<keyword evidence="2" id="KW-1185">Reference proteome</keyword>
<gene>
    <name evidence="1" type="ORF">I4F81_009375</name>
</gene>
<protein>
    <submittedName>
        <fullName evidence="1">Uncharacterized protein</fullName>
    </submittedName>
</protein>
<evidence type="ECO:0000313" key="2">
    <source>
        <dbReference type="Proteomes" id="UP000798662"/>
    </source>
</evidence>
<evidence type="ECO:0000313" key="1">
    <source>
        <dbReference type="EMBL" id="KAK1866863.1"/>
    </source>
</evidence>
<organism evidence="1 2">
    <name type="scientific">Pyropia yezoensis</name>
    <name type="common">Susabi-nori</name>
    <name type="synonym">Porphyra yezoensis</name>
    <dbReference type="NCBI Taxonomy" id="2788"/>
    <lineage>
        <taxon>Eukaryota</taxon>
        <taxon>Rhodophyta</taxon>
        <taxon>Bangiophyceae</taxon>
        <taxon>Bangiales</taxon>
        <taxon>Bangiaceae</taxon>
        <taxon>Pyropia</taxon>
    </lineage>
</organism>
<dbReference type="EMBL" id="CM020619">
    <property type="protein sequence ID" value="KAK1866863.1"/>
    <property type="molecule type" value="Genomic_DNA"/>
</dbReference>
<dbReference type="Proteomes" id="UP000798662">
    <property type="component" value="Chromosome 2"/>
</dbReference>
<name>A0ACC3CAF1_PYRYE</name>
<sequence length="229" mass="25555">MDGIAIRQKRPSATEVTCTKDYWNRKGFFALNDQAVCDSNYVFTWMSCRTPGSSHDSTELAVSDLGLLLSDRRNPLTMTLIADGLCIAADEAYADSEVLTVPWPGGGGGDMWRDGYNFYQSSARIHIEQAFGQLVWRWGILWRPLRMPFAKRPLVIKAAFLLHNFCRDNDAVPLAALVDAADDRARMDLNESNVPDAPRTRAGQAGSRLRRRMTAAVESAGRVRPPVHR</sequence>
<accession>A0ACC3CAF1</accession>